<protein>
    <submittedName>
        <fullName evidence="2">Sulfite reductase</fullName>
    </submittedName>
</protein>
<dbReference type="AlphaFoldDB" id="A0A2N3HPN1"/>
<gene>
    <name evidence="2" type="ORF">CSW08_01020</name>
</gene>
<evidence type="ECO:0000256" key="1">
    <source>
        <dbReference type="SAM" id="Phobius"/>
    </source>
</evidence>
<evidence type="ECO:0000313" key="3">
    <source>
        <dbReference type="Proteomes" id="UP000233435"/>
    </source>
</evidence>
<dbReference type="InterPro" id="IPR005625">
    <property type="entry name" value="PepSY-ass_TM"/>
</dbReference>
<feature type="transmembrane region" description="Helical" evidence="1">
    <location>
        <begin position="193"/>
        <end position="216"/>
    </location>
</feature>
<dbReference type="Pfam" id="PF03929">
    <property type="entry name" value="PepSY_TM"/>
    <property type="match status" value="1"/>
</dbReference>
<keyword evidence="1" id="KW-1133">Transmembrane helix</keyword>
<feature type="transmembrane region" description="Helical" evidence="1">
    <location>
        <begin position="141"/>
        <end position="161"/>
    </location>
</feature>
<dbReference type="PROSITE" id="PS51257">
    <property type="entry name" value="PROKAR_LIPOPROTEIN"/>
    <property type="match status" value="1"/>
</dbReference>
<keyword evidence="1" id="KW-0472">Membrane</keyword>
<evidence type="ECO:0000313" key="2">
    <source>
        <dbReference type="EMBL" id="PKQ46808.1"/>
    </source>
</evidence>
<comment type="caution">
    <text evidence="2">The sequence shown here is derived from an EMBL/GenBank/DDBJ whole genome shotgun (WGS) entry which is preliminary data.</text>
</comment>
<dbReference type="PANTHER" id="PTHR34219">
    <property type="entry name" value="IRON-REGULATED INNER MEMBRANE PROTEIN-RELATED"/>
    <property type="match status" value="1"/>
</dbReference>
<keyword evidence="3" id="KW-1185">Reference proteome</keyword>
<organism evidence="2 3">
    <name type="scientific">Confluentibacter flavum</name>
    <dbReference type="NCBI Taxonomy" id="1909700"/>
    <lineage>
        <taxon>Bacteria</taxon>
        <taxon>Pseudomonadati</taxon>
        <taxon>Bacteroidota</taxon>
        <taxon>Flavobacteriia</taxon>
        <taxon>Flavobacteriales</taxon>
        <taxon>Flavobacteriaceae</taxon>
        <taxon>Confluentibacter</taxon>
    </lineage>
</organism>
<dbReference type="Proteomes" id="UP000233435">
    <property type="component" value="Unassembled WGS sequence"/>
</dbReference>
<feature type="transmembrane region" description="Helical" evidence="1">
    <location>
        <begin position="344"/>
        <end position="366"/>
    </location>
</feature>
<dbReference type="PANTHER" id="PTHR34219:SF3">
    <property type="entry name" value="BLL7967 PROTEIN"/>
    <property type="match status" value="1"/>
</dbReference>
<dbReference type="OrthoDB" id="111691at2"/>
<proteinExistence type="predicted"/>
<name>A0A2N3HPN1_9FLAO</name>
<accession>A0A2N3HPN1</accession>
<sequence>MGYRKSILTLHKILGLITGIVVLIVAITGCCWAFKDEIESLYTDYKIVEKQDKPILTPTEVKNIGASVFPNNTIHGSLFSNKNEAIEVIFYDAEPEFYQSVFVNPYTGNIIHIEDHLSGFFAFILKGHMRLWLPKDIGEQVVGASILLFIFIIVSGFILWIPKKRKNLKQRLQFIWKPTTRWKRKNFDLHTIVGFYICSLALVLAFTGSIMSYNWLKYVVYKSAGGDKVAEFIIPENISGDFKQTEKVVPMDYLIAKLQQELPHAESIELHYPDSEASSIYVEVSNSEGIYYDSDFRFFDQNTLEEIETPGIYGKYSDAEVGDKIIRMNYDIHIGAIGGLAGKIIAFLVSLLTVTLPVTGILLWYGRKHKKEKITKVNTLEASY</sequence>
<keyword evidence="1" id="KW-0812">Transmembrane</keyword>
<dbReference type="EMBL" id="PJEO01000005">
    <property type="protein sequence ID" value="PKQ46808.1"/>
    <property type="molecule type" value="Genomic_DNA"/>
</dbReference>
<feature type="transmembrane region" description="Helical" evidence="1">
    <location>
        <begin position="12"/>
        <end position="35"/>
    </location>
</feature>
<dbReference type="RefSeq" id="WP_106658049.1">
    <property type="nucleotide sequence ID" value="NZ_PJEO01000005.1"/>
</dbReference>
<reference evidence="2 3" key="1">
    <citation type="submission" date="2017-12" db="EMBL/GenBank/DDBJ databases">
        <title>Confluentibacter flavum sp. nov., isolated from the saline lake.</title>
        <authorList>
            <person name="Yu L."/>
        </authorList>
    </citation>
    <scope>NUCLEOTIDE SEQUENCE [LARGE SCALE GENOMIC DNA]</scope>
    <source>
        <strain evidence="2 3">3B</strain>
    </source>
</reference>